<keyword evidence="1" id="KW-1188">Viral release from host cell</keyword>
<keyword evidence="1" id="KW-0118">Viral capsid assembly</keyword>
<organism evidence="3 4">
    <name type="scientific">Synechococcus phage S-CAM8</name>
    <dbReference type="NCBI Taxonomy" id="754038"/>
    <lineage>
        <taxon>Viruses</taxon>
        <taxon>Duplodnaviria</taxon>
        <taxon>Heunggongvirae</taxon>
        <taxon>Uroviricota</taxon>
        <taxon>Caudoviricetes</taxon>
        <taxon>Pantevenvirales</taxon>
        <taxon>Kyanoviridae</taxon>
        <taxon>Neritesvirus</taxon>
        <taxon>Neritesvirus scam8</taxon>
    </lineage>
</organism>
<reference evidence="3 4" key="1">
    <citation type="journal article" date="2016" name="Virology">
        <title>The genomic content and context of auxiliary metabolic genes in marine cyanomyoviruses.</title>
        <authorList>
            <person name="Crummett L.T."/>
            <person name="Puxty R.J."/>
            <person name="Weihe C."/>
            <person name="Marston M.F."/>
            <person name="Martiny J.B."/>
        </authorList>
    </citation>
    <scope>NUCLEOTIDE SEQUENCE [LARGE SCALE GENOMIC DNA]</scope>
    <source>
        <strain evidence="3">0810PA29</strain>
    </source>
</reference>
<evidence type="ECO:0000256" key="1">
    <source>
        <dbReference type="HAMAP-Rule" id="MF_04114"/>
    </source>
</evidence>
<keyword evidence="1" id="KW-1242">Viral contractile tail ejection system</keyword>
<dbReference type="GO" id="GO:0019076">
    <property type="term" value="P:viral release from host cell"/>
    <property type="evidence" value="ECO:0007669"/>
    <property type="project" value="UniProtKB-UniRule"/>
</dbReference>
<accession>A0A1D8KN10</accession>
<dbReference type="InterPro" id="IPR010823">
    <property type="entry name" value="Portal_Gp20"/>
</dbReference>
<keyword evidence="1" id="KW-1162">Viral penetration into host cytoplasm</keyword>
<dbReference type="Proteomes" id="UP000224839">
    <property type="component" value="Segment"/>
</dbReference>
<dbReference type="HAMAP" id="MF_04114">
    <property type="entry name" value="PORTAL_T4"/>
    <property type="match status" value="1"/>
</dbReference>
<comment type="subunit">
    <text evidence="1">Homododecamer. Interacts with the large terminase subunit. Interacts with the major capsid protein. Interacts with the capsid vertex protein.</text>
</comment>
<keyword evidence="1" id="KW-1171">Viral genome ejection through host cell envelope</keyword>
<keyword evidence="1" id="KW-0946">Virion</keyword>
<dbReference type="GO" id="GO:0019028">
    <property type="term" value="C:viral capsid"/>
    <property type="evidence" value="ECO:0007669"/>
    <property type="project" value="UniProtKB-UniRule"/>
</dbReference>
<evidence type="ECO:0000313" key="4">
    <source>
        <dbReference type="Proteomes" id="UP000224839"/>
    </source>
</evidence>
<proteinExistence type="inferred from homology"/>
<dbReference type="GO" id="GO:0099000">
    <property type="term" value="P:symbiont genome ejection through host cell envelope, contractile tail mechanism"/>
    <property type="evidence" value="ECO:0007669"/>
    <property type="project" value="UniProtKB-UniRule"/>
</dbReference>
<protein>
    <recommendedName>
        <fullName evidence="1">Portal protein</fullName>
    </recommendedName>
    <alternativeName>
        <fullName evidence="1">gp20</fullName>
    </alternativeName>
</protein>
<evidence type="ECO:0000256" key="2">
    <source>
        <dbReference type="SAM" id="MobiDB-lite"/>
    </source>
</evidence>
<dbReference type="Pfam" id="PF07230">
    <property type="entry name" value="Portal_T4"/>
    <property type="match status" value="1"/>
</dbReference>
<feature type="region of interest" description="Disordered" evidence="2">
    <location>
        <begin position="495"/>
        <end position="535"/>
    </location>
</feature>
<evidence type="ECO:0000313" key="3">
    <source>
        <dbReference type="EMBL" id="AOV60044.1"/>
    </source>
</evidence>
<comment type="similarity">
    <text evidence="1">Belongs to the Tevenvirinae portal protein family.</text>
</comment>
<keyword evidence="1" id="KW-0231">Viral genome packaging</keyword>
<keyword evidence="1" id="KW-0167">Capsid protein</keyword>
<comment type="function">
    <text evidence="1">Forms the portal vertex of the capsid. This portal plays critical roles in head assembly, genome packaging, neck/tail attachment, and genome ejection. The portal protein multimerizes as a single ring-shaped homododecamer arranged around a central channel. Binds to the terminase subunits to form the packaging machine.</text>
</comment>
<name>A0A1D8KN10_9CAUD</name>
<dbReference type="EMBL" id="KU686203">
    <property type="protein sequence ID" value="AOV60044.1"/>
    <property type="molecule type" value="Genomic_DNA"/>
</dbReference>
<gene>
    <name evidence="3" type="ORF">P29A0810_108</name>
</gene>
<comment type="subcellular location">
    <subcellularLocation>
        <location evidence="1">Virion</location>
    </subcellularLocation>
    <text evidence="1">Located at a unique 5-fold vertex of the icosahedral capsid.</text>
</comment>
<dbReference type="GO" id="GO:0019072">
    <property type="term" value="P:viral genome packaging"/>
    <property type="evidence" value="ECO:0007669"/>
    <property type="project" value="UniProtKB-UniRule"/>
</dbReference>
<keyword evidence="1" id="KW-1160">Virus entry into host cell</keyword>
<sequence length="535" mass="61936">MSQLFGFSLERAKKVPKGPSFVQKDNMDGSQPIVGGGYYGYSVDFDGSMRNDYELISRYREMVMQPECDSAVDDIVNETICGNFDNVPVELELSNLKASDKIKKLMREEFDEIIRLLDFENRSYEIFRRWYVDGRLFYHKIIDPENPSAGLTELRYIDPRKIRKVVEYEQKRPEQLRGVDLNTQLTQKSAEYFLYNPKGLKNSSNQGMKITSDSITYCHSGIQDLNKNMTLSHLHKAIKAVNQLRMIEDSLVIYRLSRAPERRIFYIDVGNLPKNKAEQYLREVMGRYRNKMVYDANTGEIKDDKKFMSMMEDFWLPRREGGRGTEISTLPGGQNLGELEDVKYFQKKLYKALNVPGSRLETETTFNIGRAAEITRDEVKFQKFIARLRKRFSELFMDILKTQLILKGVMTLEEWDDMKTHVQLDFIADNYFTELKEIEIRNERMNQVNTMDPYVGKYFSVDYMRRQVLKQTEEEIKEIDKQIESEMKSGIIADPAAEMDPAMSAGDEGGGAPAAEVAPNEQSAVESADARRGEF</sequence>